<evidence type="ECO:0000256" key="1">
    <source>
        <dbReference type="SAM" id="MobiDB-lite"/>
    </source>
</evidence>
<keyword evidence="3" id="KW-1185">Reference proteome</keyword>
<dbReference type="RefSeq" id="WP_183900524.1">
    <property type="nucleotide sequence ID" value="NZ_JACIDW010000006.1"/>
</dbReference>
<protein>
    <submittedName>
        <fullName evidence="2">Uncharacterized protein</fullName>
    </submittedName>
</protein>
<feature type="region of interest" description="Disordered" evidence="1">
    <location>
        <begin position="1"/>
        <end position="21"/>
    </location>
</feature>
<name>A0A7W6CPG9_9HYPH</name>
<dbReference type="Proteomes" id="UP000582090">
    <property type="component" value="Unassembled WGS sequence"/>
</dbReference>
<evidence type="ECO:0000313" key="2">
    <source>
        <dbReference type="EMBL" id="MBB3964813.1"/>
    </source>
</evidence>
<comment type="caution">
    <text evidence="2">The sequence shown here is derived from an EMBL/GenBank/DDBJ whole genome shotgun (WGS) entry which is preliminary data.</text>
</comment>
<evidence type="ECO:0000313" key="3">
    <source>
        <dbReference type="Proteomes" id="UP000582090"/>
    </source>
</evidence>
<dbReference type="EMBL" id="JACIDW010000006">
    <property type="protein sequence ID" value="MBB3964813.1"/>
    <property type="molecule type" value="Genomic_DNA"/>
</dbReference>
<dbReference type="AlphaFoldDB" id="A0A7W6CPG9"/>
<organism evidence="2 3">
    <name type="scientific">Rhizobium metallidurans</name>
    <dbReference type="NCBI Taxonomy" id="1265931"/>
    <lineage>
        <taxon>Bacteria</taxon>
        <taxon>Pseudomonadati</taxon>
        <taxon>Pseudomonadota</taxon>
        <taxon>Alphaproteobacteria</taxon>
        <taxon>Hyphomicrobiales</taxon>
        <taxon>Rhizobiaceae</taxon>
        <taxon>Rhizobium/Agrobacterium group</taxon>
        <taxon>Rhizobium</taxon>
    </lineage>
</organism>
<reference evidence="2 3" key="1">
    <citation type="submission" date="2020-08" db="EMBL/GenBank/DDBJ databases">
        <title>Genomic Encyclopedia of Type Strains, Phase IV (KMG-IV): sequencing the most valuable type-strain genomes for metagenomic binning, comparative biology and taxonomic classification.</title>
        <authorList>
            <person name="Goeker M."/>
        </authorList>
    </citation>
    <scope>NUCLEOTIDE SEQUENCE [LARGE SCALE GENOMIC DNA]</scope>
    <source>
        <strain evidence="2 3">DSM 26575</strain>
    </source>
</reference>
<feature type="compositionally biased region" description="Basic and acidic residues" evidence="1">
    <location>
        <begin position="8"/>
        <end position="21"/>
    </location>
</feature>
<accession>A0A7W6CPG9</accession>
<proteinExistence type="predicted"/>
<sequence length="64" mass="6771">MPTNGSLEARRATAAGHERMKAPTFKKNFSVRSVSAQQARAKGFALDLSMGGPDAGDDDFLESA</sequence>
<gene>
    <name evidence="2" type="ORF">GGQ67_002476</name>
</gene>